<organism evidence="1 2">
    <name type="scientific">Scleroderma citrinum Foug A</name>
    <dbReference type="NCBI Taxonomy" id="1036808"/>
    <lineage>
        <taxon>Eukaryota</taxon>
        <taxon>Fungi</taxon>
        <taxon>Dikarya</taxon>
        <taxon>Basidiomycota</taxon>
        <taxon>Agaricomycotina</taxon>
        <taxon>Agaricomycetes</taxon>
        <taxon>Agaricomycetidae</taxon>
        <taxon>Boletales</taxon>
        <taxon>Sclerodermatineae</taxon>
        <taxon>Sclerodermataceae</taxon>
        <taxon>Scleroderma</taxon>
    </lineage>
</organism>
<proteinExistence type="predicted"/>
<protein>
    <submittedName>
        <fullName evidence="1">Uncharacterized protein</fullName>
    </submittedName>
</protein>
<sequence>MSRIRCHLPKAYTSPAVVIVPSECCSTAKLSEGWEKPKSPRQHVQSETKSPIVNFNDLNIIPKKEVNEMSITYQRTR</sequence>
<evidence type="ECO:0000313" key="1">
    <source>
        <dbReference type="EMBL" id="KIM68467.1"/>
    </source>
</evidence>
<feature type="non-terminal residue" evidence="1">
    <location>
        <position position="77"/>
    </location>
</feature>
<dbReference type="EMBL" id="KN822009">
    <property type="protein sequence ID" value="KIM68467.1"/>
    <property type="molecule type" value="Genomic_DNA"/>
</dbReference>
<dbReference type="Proteomes" id="UP000053989">
    <property type="component" value="Unassembled WGS sequence"/>
</dbReference>
<dbReference type="AlphaFoldDB" id="A0A0C3AU30"/>
<reference evidence="1 2" key="1">
    <citation type="submission" date="2014-04" db="EMBL/GenBank/DDBJ databases">
        <authorList>
            <consortium name="DOE Joint Genome Institute"/>
            <person name="Kuo A."/>
            <person name="Kohler A."/>
            <person name="Nagy L.G."/>
            <person name="Floudas D."/>
            <person name="Copeland A."/>
            <person name="Barry K.W."/>
            <person name="Cichocki N."/>
            <person name="Veneault-Fourrey C."/>
            <person name="LaButti K."/>
            <person name="Lindquist E.A."/>
            <person name="Lipzen A."/>
            <person name="Lundell T."/>
            <person name="Morin E."/>
            <person name="Murat C."/>
            <person name="Sun H."/>
            <person name="Tunlid A."/>
            <person name="Henrissat B."/>
            <person name="Grigoriev I.V."/>
            <person name="Hibbett D.S."/>
            <person name="Martin F."/>
            <person name="Nordberg H.P."/>
            <person name="Cantor M.N."/>
            <person name="Hua S.X."/>
        </authorList>
    </citation>
    <scope>NUCLEOTIDE SEQUENCE [LARGE SCALE GENOMIC DNA]</scope>
    <source>
        <strain evidence="1 2">Foug A</strain>
    </source>
</reference>
<reference evidence="2" key="2">
    <citation type="submission" date="2015-01" db="EMBL/GenBank/DDBJ databases">
        <title>Evolutionary Origins and Diversification of the Mycorrhizal Mutualists.</title>
        <authorList>
            <consortium name="DOE Joint Genome Institute"/>
            <consortium name="Mycorrhizal Genomics Consortium"/>
            <person name="Kohler A."/>
            <person name="Kuo A."/>
            <person name="Nagy L.G."/>
            <person name="Floudas D."/>
            <person name="Copeland A."/>
            <person name="Barry K.W."/>
            <person name="Cichocki N."/>
            <person name="Veneault-Fourrey C."/>
            <person name="LaButti K."/>
            <person name="Lindquist E.A."/>
            <person name="Lipzen A."/>
            <person name="Lundell T."/>
            <person name="Morin E."/>
            <person name="Murat C."/>
            <person name="Riley R."/>
            <person name="Ohm R."/>
            <person name="Sun H."/>
            <person name="Tunlid A."/>
            <person name="Henrissat B."/>
            <person name="Grigoriev I.V."/>
            <person name="Hibbett D.S."/>
            <person name="Martin F."/>
        </authorList>
    </citation>
    <scope>NUCLEOTIDE SEQUENCE [LARGE SCALE GENOMIC DNA]</scope>
    <source>
        <strain evidence="2">Foug A</strain>
    </source>
</reference>
<evidence type="ECO:0000313" key="2">
    <source>
        <dbReference type="Proteomes" id="UP000053989"/>
    </source>
</evidence>
<gene>
    <name evidence="1" type="ORF">SCLCIDRAFT_1209277</name>
</gene>
<dbReference type="HOGENOM" id="CLU_2644850_0_0_1"/>
<dbReference type="InParanoid" id="A0A0C3AU30"/>
<keyword evidence="2" id="KW-1185">Reference proteome</keyword>
<accession>A0A0C3AU30</accession>
<name>A0A0C3AU30_9AGAM</name>